<organism evidence="3 4">
    <name type="scientific">Pedobacter punctiformis</name>
    <dbReference type="NCBI Taxonomy" id="3004097"/>
    <lineage>
        <taxon>Bacteria</taxon>
        <taxon>Pseudomonadati</taxon>
        <taxon>Bacteroidota</taxon>
        <taxon>Sphingobacteriia</taxon>
        <taxon>Sphingobacteriales</taxon>
        <taxon>Sphingobacteriaceae</taxon>
        <taxon>Pedobacter</taxon>
    </lineage>
</organism>
<proteinExistence type="predicted"/>
<feature type="transmembrane region" description="Helical" evidence="2">
    <location>
        <begin position="56"/>
        <end position="84"/>
    </location>
</feature>
<feature type="compositionally biased region" description="Pro residues" evidence="1">
    <location>
        <begin position="28"/>
        <end position="39"/>
    </location>
</feature>
<evidence type="ECO:0000256" key="1">
    <source>
        <dbReference type="SAM" id="MobiDB-lite"/>
    </source>
</evidence>
<dbReference type="InterPro" id="IPR011655">
    <property type="entry name" value="MpPF26"/>
</dbReference>
<dbReference type="Proteomes" id="UP001144347">
    <property type="component" value="Unassembled WGS sequence"/>
</dbReference>
<dbReference type="Pfam" id="PF07666">
    <property type="entry name" value="MpPF26"/>
    <property type="match status" value="1"/>
</dbReference>
<feature type="region of interest" description="Disordered" evidence="1">
    <location>
        <begin position="1"/>
        <end position="39"/>
    </location>
</feature>
<gene>
    <name evidence="3" type="ORF">O0955_15380</name>
</gene>
<evidence type="ECO:0000256" key="2">
    <source>
        <dbReference type="SAM" id="Phobius"/>
    </source>
</evidence>
<comment type="caution">
    <text evidence="3">The sequence shown here is derived from an EMBL/GenBank/DDBJ whole genome shotgun (WGS) entry which is preliminary data.</text>
</comment>
<accession>A0ABT4LBU2</accession>
<keyword evidence="2" id="KW-0812">Transmembrane</keyword>
<keyword evidence="2" id="KW-0472">Membrane</keyword>
<reference evidence="3" key="1">
    <citation type="submission" date="2022-12" db="EMBL/GenBank/DDBJ databases">
        <title>Genome sequence of HCMS5-2.</title>
        <authorList>
            <person name="Woo H."/>
        </authorList>
    </citation>
    <scope>NUCLEOTIDE SEQUENCE</scope>
    <source>
        <strain evidence="3">HCMS5-2</strain>
    </source>
</reference>
<feature type="transmembrane region" description="Helical" evidence="2">
    <location>
        <begin position="112"/>
        <end position="140"/>
    </location>
</feature>
<evidence type="ECO:0000313" key="3">
    <source>
        <dbReference type="EMBL" id="MCZ4245390.1"/>
    </source>
</evidence>
<evidence type="ECO:0000313" key="4">
    <source>
        <dbReference type="Proteomes" id="UP001144347"/>
    </source>
</evidence>
<protein>
    <submittedName>
        <fullName evidence="3">CCC motif membrane protein</fullName>
    </submittedName>
</protein>
<dbReference type="NCBIfam" id="NF040945">
    <property type="entry name" value="CCC_membrane"/>
    <property type="match status" value="1"/>
</dbReference>
<dbReference type="RefSeq" id="WP_269428445.1">
    <property type="nucleotide sequence ID" value="NZ_JAPWGM010000005.1"/>
</dbReference>
<keyword evidence="2" id="KW-1133">Transmembrane helix</keyword>
<dbReference type="EMBL" id="JAPWGM010000005">
    <property type="protein sequence ID" value="MCZ4245390.1"/>
    <property type="molecule type" value="Genomic_DNA"/>
</dbReference>
<keyword evidence="4" id="KW-1185">Reference proteome</keyword>
<sequence length="156" mass="16662">MSDEQGNQPFEPIKNESEAVEPVNNGPVQPPPFQQPPPFGQFGGGMGQQNLPNATIALVLGILSIPGCCCYGIGLVFGIIAWVLSNGDIKKYNLNPNAYSISSYKNTKAGKICAIIGVVLSALYIAALIITIVVFGWAALKDPQLMKEMLEQKGLQ</sequence>
<name>A0ABT4LBU2_9SPHI</name>